<keyword evidence="1" id="KW-1133">Transmembrane helix</keyword>
<name>A0A2V1DCH6_9PLEO</name>
<keyword evidence="1" id="KW-0472">Membrane</keyword>
<dbReference type="OrthoDB" id="2910287at2759"/>
<gene>
    <name evidence="2" type="ORF">DM02DRAFT_632495</name>
</gene>
<keyword evidence="1" id="KW-0812">Transmembrane</keyword>
<feature type="transmembrane region" description="Helical" evidence="1">
    <location>
        <begin position="21"/>
        <end position="42"/>
    </location>
</feature>
<evidence type="ECO:0000256" key="1">
    <source>
        <dbReference type="SAM" id="Phobius"/>
    </source>
</evidence>
<dbReference type="Gene3D" id="2.60.20.10">
    <property type="entry name" value="Crystallins"/>
    <property type="match status" value="1"/>
</dbReference>
<dbReference type="Proteomes" id="UP000244855">
    <property type="component" value="Unassembled WGS sequence"/>
</dbReference>
<evidence type="ECO:0000313" key="3">
    <source>
        <dbReference type="Proteomes" id="UP000244855"/>
    </source>
</evidence>
<keyword evidence="3" id="KW-1185">Reference proteome</keyword>
<organism evidence="2 3">
    <name type="scientific">Periconia macrospinosa</name>
    <dbReference type="NCBI Taxonomy" id="97972"/>
    <lineage>
        <taxon>Eukaryota</taxon>
        <taxon>Fungi</taxon>
        <taxon>Dikarya</taxon>
        <taxon>Ascomycota</taxon>
        <taxon>Pezizomycotina</taxon>
        <taxon>Dothideomycetes</taxon>
        <taxon>Pleosporomycetidae</taxon>
        <taxon>Pleosporales</taxon>
        <taxon>Massarineae</taxon>
        <taxon>Periconiaceae</taxon>
        <taxon>Periconia</taxon>
    </lineage>
</organism>
<evidence type="ECO:0000313" key="2">
    <source>
        <dbReference type="EMBL" id="PVH95830.1"/>
    </source>
</evidence>
<accession>A0A2V1DCH6</accession>
<dbReference type="STRING" id="97972.A0A2V1DCH6"/>
<reference evidence="2 3" key="1">
    <citation type="journal article" date="2018" name="Sci. Rep.">
        <title>Comparative genomics provides insights into the lifestyle and reveals functional heterogeneity of dark septate endophytic fungi.</title>
        <authorList>
            <person name="Knapp D.G."/>
            <person name="Nemeth J.B."/>
            <person name="Barry K."/>
            <person name="Hainaut M."/>
            <person name="Henrissat B."/>
            <person name="Johnson J."/>
            <person name="Kuo A."/>
            <person name="Lim J.H.P."/>
            <person name="Lipzen A."/>
            <person name="Nolan M."/>
            <person name="Ohm R.A."/>
            <person name="Tamas L."/>
            <person name="Grigoriev I.V."/>
            <person name="Spatafora J.W."/>
            <person name="Nagy L.G."/>
            <person name="Kovacs G.M."/>
        </authorList>
    </citation>
    <scope>NUCLEOTIDE SEQUENCE [LARGE SCALE GENOMIC DNA]</scope>
    <source>
        <strain evidence="2 3">DSE2036</strain>
    </source>
</reference>
<dbReference type="AlphaFoldDB" id="A0A2V1DCH6"/>
<protein>
    <submittedName>
        <fullName evidence="2">Uncharacterized protein</fullName>
    </submittedName>
</protein>
<sequence>MYNGGKERDIDVKNAKIKQGIQYTYIHIFMYLSACLIIAYIASASAKPIPQDGPAKTHIYLCTDESFKGQCENVEAEPGKCYNVPDGYKSKISSGGPDQGTFCSMFAKDDCKGNAFPFTFPGVMNLARYGFGDKATSYRCDFLSGFDGAH</sequence>
<dbReference type="EMBL" id="KZ805482">
    <property type="protein sequence ID" value="PVH95830.1"/>
    <property type="molecule type" value="Genomic_DNA"/>
</dbReference>
<proteinExistence type="predicted"/>